<dbReference type="InterPro" id="IPR011335">
    <property type="entry name" value="Restrct_endonuc-II-like"/>
</dbReference>
<sequence length="206" mass="24244">MIIAERYYSPEEYLEIELKSEERHEYINGQIIPITGGTPNHNQIALNLSGTLNFALKRQPLRVFVTDQRLWIPQKRINTYPDVMVVAGELEFQEGRKDTLTNPIMIAEVLSKSTKSYDRDEKFAAYRTIPSFQEYLLIDQYTMHVEQYSKTDNNRWIFTEYEDADVTISLASISFEISLADIYDKVDIDRSFIMHYPEPLIRRSTW</sequence>
<dbReference type="EMBL" id="JAOWRF010000252">
    <property type="protein sequence ID" value="MCV3215327.1"/>
    <property type="molecule type" value="Genomic_DNA"/>
</dbReference>
<name>A0ABT3B1V1_9CYAN</name>
<keyword evidence="3" id="KW-1185">Reference proteome</keyword>
<organism evidence="2 3">
    <name type="scientific">Plectonema radiosum NIES-515</name>
    <dbReference type="NCBI Taxonomy" id="2986073"/>
    <lineage>
        <taxon>Bacteria</taxon>
        <taxon>Bacillati</taxon>
        <taxon>Cyanobacteriota</taxon>
        <taxon>Cyanophyceae</taxon>
        <taxon>Oscillatoriophycideae</taxon>
        <taxon>Oscillatoriales</taxon>
        <taxon>Microcoleaceae</taxon>
        <taxon>Plectonema</taxon>
    </lineage>
</organism>
<protein>
    <submittedName>
        <fullName evidence="2">Uma2 family endonuclease</fullName>
    </submittedName>
</protein>
<dbReference type="Proteomes" id="UP001526143">
    <property type="component" value="Unassembled WGS sequence"/>
</dbReference>
<accession>A0ABT3B1V1</accession>
<evidence type="ECO:0000313" key="2">
    <source>
        <dbReference type="EMBL" id="MCV3215327.1"/>
    </source>
</evidence>
<dbReference type="GO" id="GO:0004519">
    <property type="term" value="F:endonuclease activity"/>
    <property type="evidence" value="ECO:0007669"/>
    <property type="project" value="UniProtKB-KW"/>
</dbReference>
<dbReference type="InterPro" id="IPR008538">
    <property type="entry name" value="Uma2"/>
</dbReference>
<keyword evidence="2" id="KW-0378">Hydrolase</keyword>
<keyword evidence="2" id="KW-0255">Endonuclease</keyword>
<dbReference type="Pfam" id="PF05685">
    <property type="entry name" value="Uma2"/>
    <property type="match status" value="1"/>
</dbReference>
<dbReference type="PANTHER" id="PTHR36558:SF1">
    <property type="entry name" value="RESTRICTION ENDONUCLEASE DOMAIN-CONTAINING PROTEIN-RELATED"/>
    <property type="match status" value="1"/>
</dbReference>
<dbReference type="InterPro" id="IPR012296">
    <property type="entry name" value="Nuclease_put_TT1808"/>
</dbReference>
<feature type="domain" description="Putative restriction endonuclease" evidence="1">
    <location>
        <begin position="10"/>
        <end position="177"/>
    </location>
</feature>
<dbReference type="PANTHER" id="PTHR36558">
    <property type="entry name" value="GLR1098 PROTEIN"/>
    <property type="match status" value="1"/>
</dbReference>
<gene>
    <name evidence="2" type="ORF">OGM63_17720</name>
</gene>
<keyword evidence="2" id="KW-0540">Nuclease</keyword>
<evidence type="ECO:0000259" key="1">
    <source>
        <dbReference type="Pfam" id="PF05685"/>
    </source>
</evidence>
<evidence type="ECO:0000313" key="3">
    <source>
        <dbReference type="Proteomes" id="UP001526143"/>
    </source>
</evidence>
<reference evidence="2 3" key="1">
    <citation type="submission" date="2022-10" db="EMBL/GenBank/DDBJ databases">
        <title>Identification of biosynthetic pathway for the production of the potent trypsin inhibitor radiosumin.</title>
        <authorList>
            <person name="Fewer D.P."/>
            <person name="Delbaje E."/>
            <person name="Ouyang X."/>
            <person name="Agostino P.D."/>
            <person name="Wahlsten M."/>
            <person name="Jokela J."/>
            <person name="Permi P."/>
            <person name="Haapaniemi E."/>
            <person name="Koistinen H."/>
        </authorList>
    </citation>
    <scope>NUCLEOTIDE SEQUENCE [LARGE SCALE GENOMIC DNA]</scope>
    <source>
        <strain evidence="2 3">NIES-515</strain>
    </source>
</reference>
<dbReference type="CDD" id="cd06260">
    <property type="entry name" value="DUF820-like"/>
    <property type="match status" value="1"/>
</dbReference>
<dbReference type="Gene3D" id="3.90.1570.10">
    <property type="entry name" value="tt1808, chain A"/>
    <property type="match status" value="1"/>
</dbReference>
<dbReference type="SUPFAM" id="SSF52980">
    <property type="entry name" value="Restriction endonuclease-like"/>
    <property type="match status" value="1"/>
</dbReference>
<comment type="caution">
    <text evidence="2">The sequence shown here is derived from an EMBL/GenBank/DDBJ whole genome shotgun (WGS) entry which is preliminary data.</text>
</comment>
<proteinExistence type="predicted"/>
<dbReference type="RefSeq" id="WP_263746945.1">
    <property type="nucleotide sequence ID" value="NZ_JAOWRF010000252.1"/>
</dbReference>